<dbReference type="GeneID" id="9592706"/>
<feature type="compositionally biased region" description="Low complexity" evidence="1">
    <location>
        <begin position="79"/>
        <end position="89"/>
    </location>
</feature>
<organism evidence="3">
    <name type="scientific">Schizophyllum commune (strain H4-8 / FGSC 9210)</name>
    <name type="common">Split gill fungus</name>
    <dbReference type="NCBI Taxonomy" id="578458"/>
    <lineage>
        <taxon>Eukaryota</taxon>
        <taxon>Fungi</taxon>
        <taxon>Dikarya</taxon>
        <taxon>Basidiomycota</taxon>
        <taxon>Agaricomycotina</taxon>
        <taxon>Agaricomycetes</taxon>
        <taxon>Agaricomycetidae</taxon>
        <taxon>Agaricales</taxon>
        <taxon>Schizophyllaceae</taxon>
        <taxon>Schizophyllum</taxon>
    </lineage>
</organism>
<dbReference type="KEGG" id="scm:SCHCO_02627205"/>
<feature type="non-terminal residue" evidence="2">
    <location>
        <position position="116"/>
    </location>
</feature>
<dbReference type="AlphaFoldDB" id="D8Q3Z8"/>
<accession>D8Q3Z8</accession>
<gene>
    <name evidence="2" type="ORF">SCHCODRAFT_108721</name>
</gene>
<protein>
    <submittedName>
        <fullName evidence="2">Uncharacterized protein</fullName>
    </submittedName>
</protein>
<evidence type="ECO:0000313" key="3">
    <source>
        <dbReference type="Proteomes" id="UP000007431"/>
    </source>
</evidence>
<keyword evidence="3" id="KW-1185">Reference proteome</keyword>
<name>D8Q3Z8_SCHCM</name>
<dbReference type="Proteomes" id="UP000007431">
    <property type="component" value="Unassembled WGS sequence"/>
</dbReference>
<dbReference type="EMBL" id="GL377306">
    <property type="protein sequence ID" value="EFI96706.1"/>
    <property type="molecule type" value="Genomic_DNA"/>
</dbReference>
<evidence type="ECO:0000256" key="1">
    <source>
        <dbReference type="SAM" id="MobiDB-lite"/>
    </source>
</evidence>
<dbReference type="VEuPathDB" id="FungiDB:SCHCODRAFT_02627205"/>
<dbReference type="HOGENOM" id="CLU_2098235_0_0_1"/>
<proteinExistence type="predicted"/>
<reference evidence="2 3" key="1">
    <citation type="journal article" date="2010" name="Nat. Biotechnol.">
        <title>Genome sequence of the model mushroom Schizophyllum commune.</title>
        <authorList>
            <person name="Ohm R.A."/>
            <person name="de Jong J.F."/>
            <person name="Lugones L.G."/>
            <person name="Aerts A."/>
            <person name="Kothe E."/>
            <person name="Stajich J.E."/>
            <person name="de Vries R.P."/>
            <person name="Record E."/>
            <person name="Levasseur A."/>
            <person name="Baker S.E."/>
            <person name="Bartholomew K.A."/>
            <person name="Coutinho P.M."/>
            <person name="Erdmann S."/>
            <person name="Fowler T.J."/>
            <person name="Gathman A.C."/>
            <person name="Lombard V."/>
            <person name="Henrissat B."/>
            <person name="Knabe N."/>
            <person name="Kuees U."/>
            <person name="Lilly W.W."/>
            <person name="Lindquist E."/>
            <person name="Lucas S."/>
            <person name="Magnuson J.K."/>
            <person name="Piumi F."/>
            <person name="Raudaskoski M."/>
            <person name="Salamov A."/>
            <person name="Schmutz J."/>
            <person name="Schwarze F.W.M.R."/>
            <person name="vanKuyk P.A."/>
            <person name="Horton J.S."/>
            <person name="Grigoriev I.V."/>
            <person name="Woesten H.A.B."/>
        </authorList>
    </citation>
    <scope>NUCLEOTIDE SEQUENCE [LARGE SCALE GENOMIC DNA]</scope>
    <source>
        <strain evidence="3">H4-8 / FGSC 9210</strain>
    </source>
</reference>
<evidence type="ECO:0000313" key="2">
    <source>
        <dbReference type="EMBL" id="EFI96706.1"/>
    </source>
</evidence>
<sequence>MADYVASANVCVVSISDHVVRIDVYAVRARPLATTRKTLALRGIPPFPLVASLPPHIIFAIAPLPPFHLDAASPPPQSYLPSPQLRAPPSIAPPPPPPRAPAFFFVGLRREWGWDR</sequence>
<dbReference type="InParanoid" id="D8Q3Z8"/>
<feature type="region of interest" description="Disordered" evidence="1">
    <location>
        <begin position="75"/>
        <end position="98"/>
    </location>
</feature>